<evidence type="ECO:0000259" key="1">
    <source>
        <dbReference type="Pfam" id="PF07755"/>
    </source>
</evidence>
<feature type="domain" description="D-glutamate N-acetyltransferase-like C-terminal" evidence="1">
    <location>
        <begin position="144"/>
        <end position="341"/>
    </location>
</feature>
<accession>A0A2Z4AGR4</accession>
<dbReference type="InterPro" id="IPR027417">
    <property type="entry name" value="P-loop_NTPase"/>
</dbReference>
<dbReference type="Gene3D" id="3.40.50.720">
    <property type="entry name" value="NAD(P)-binding Rossmann-like Domain"/>
    <property type="match status" value="1"/>
</dbReference>
<sequence>MKLDLTKEKRIVILAEGELDPFTAKTAAGIIRYRRGEVVGILDSNHLGERLEDLLGVGEGIPIVANLSDLEKYEPDTLIIGVATPGGQFPDSWMRHLKEAIEKGMAIVSGLHTMLGDDPLLSELARRKGVPIWDVRRPPEQTEVGMAQARDLSGNTVLTVGTDCNIGKKVCTIELNNECSRRGKNTVFLPTGQTGVMISGRGVAIDRVISDFVSGVVEKMVLEYGDREWIFIEGQGAIFHPSYSGVTLGLMHGACPKAMILCHQPSRSNLRHTNIPLSSLEETIIIHEALLRPIAPSKIVGISLNCSDLSDEGARSEIKRVEEETGIPTTDCIRFSAGRLVDALEEYFGP</sequence>
<evidence type="ECO:0000313" key="3">
    <source>
        <dbReference type="EMBL" id="AWT59117.1"/>
    </source>
</evidence>
<dbReference type="Pfam" id="PF17396">
    <property type="entry name" value="DUF1611_N"/>
    <property type="match status" value="1"/>
</dbReference>
<name>A0A2Z4AGR4_9BACT</name>
<dbReference type="AlphaFoldDB" id="A0A2Z4AGR4"/>
<organism evidence="3 4">
    <name type="scientific">Candidatus Moanibacter tarae</name>
    <dbReference type="NCBI Taxonomy" id="2200854"/>
    <lineage>
        <taxon>Bacteria</taxon>
        <taxon>Pseudomonadati</taxon>
        <taxon>Verrucomicrobiota</taxon>
        <taxon>Opitutia</taxon>
        <taxon>Puniceicoccales</taxon>
        <taxon>Puniceicoccales incertae sedis</taxon>
        <taxon>Candidatus Moanibacter</taxon>
    </lineage>
</organism>
<dbReference type="SUPFAM" id="SSF52540">
    <property type="entry name" value="P-loop containing nucleoside triphosphate hydrolases"/>
    <property type="match status" value="1"/>
</dbReference>
<gene>
    <name evidence="3" type="ORF">DF168_00294</name>
</gene>
<evidence type="ECO:0000259" key="2">
    <source>
        <dbReference type="Pfam" id="PF17396"/>
    </source>
</evidence>
<dbReference type="PANTHER" id="PTHR40690:SF1">
    <property type="entry name" value="DUF1611 DOMAIN-CONTAINING PROTEIN"/>
    <property type="match status" value="1"/>
</dbReference>
<feature type="domain" description="D-glutamate N-acetyltransferase-like N-terminal" evidence="2">
    <location>
        <begin position="46"/>
        <end position="138"/>
    </location>
</feature>
<protein>
    <recommendedName>
        <fullName evidence="5">DUF1611 domain-containing protein</fullName>
    </recommendedName>
</protein>
<dbReference type="PANTHER" id="PTHR40690">
    <property type="entry name" value="GLL3100 PROTEIN"/>
    <property type="match status" value="1"/>
</dbReference>
<dbReference type="KEGG" id="mtar:DF168_00294"/>
<evidence type="ECO:0000313" key="4">
    <source>
        <dbReference type="Proteomes" id="UP000247465"/>
    </source>
</evidence>
<dbReference type="Proteomes" id="UP000247465">
    <property type="component" value="Chromosome"/>
</dbReference>
<dbReference type="Pfam" id="PF07755">
    <property type="entry name" value="DUF1611"/>
    <property type="match status" value="1"/>
</dbReference>
<evidence type="ECO:0008006" key="5">
    <source>
        <dbReference type="Google" id="ProtNLM"/>
    </source>
</evidence>
<dbReference type="Gene3D" id="3.40.50.300">
    <property type="entry name" value="P-loop containing nucleotide triphosphate hydrolases"/>
    <property type="match status" value="1"/>
</dbReference>
<proteinExistence type="predicted"/>
<dbReference type="InterPro" id="IPR011669">
    <property type="entry name" value="DgcN-like"/>
</dbReference>
<dbReference type="EMBL" id="CP029803">
    <property type="protein sequence ID" value="AWT59117.1"/>
    <property type="molecule type" value="Genomic_DNA"/>
</dbReference>
<dbReference type="InterPro" id="IPR035402">
    <property type="entry name" value="DgcN-like_N"/>
</dbReference>
<dbReference type="PIRSF" id="PIRSF026760">
    <property type="entry name" value="UCP026760"/>
    <property type="match status" value="1"/>
</dbReference>
<reference evidence="3 4" key="1">
    <citation type="submission" date="2018-06" db="EMBL/GenBank/DDBJ databases">
        <title>Draft Genome Sequence of a Novel Marine Bacterium Related to the Verrucomicrobia.</title>
        <authorList>
            <person name="Vosseberg J."/>
            <person name="Martijn J."/>
            <person name="Ettema T.J.G."/>
        </authorList>
    </citation>
    <scope>NUCLEOTIDE SEQUENCE [LARGE SCALE GENOMIC DNA]</scope>
    <source>
        <strain evidence="3">TARA_B100001123</strain>
    </source>
</reference>
<dbReference type="InterPro" id="IPR035086">
    <property type="entry name" value="DgcN-like_C"/>
</dbReference>